<reference evidence="1" key="1">
    <citation type="submission" date="2023-11" db="EMBL/GenBank/DDBJ databases">
        <authorList>
            <person name="Poullet M."/>
        </authorList>
    </citation>
    <scope>NUCLEOTIDE SEQUENCE</scope>
    <source>
        <strain evidence="1">E1834</strain>
    </source>
</reference>
<evidence type="ECO:0000313" key="2">
    <source>
        <dbReference type="Proteomes" id="UP001497535"/>
    </source>
</evidence>
<dbReference type="EMBL" id="CAVMJV010000001">
    <property type="protein sequence ID" value="CAK5007176.1"/>
    <property type="molecule type" value="Genomic_DNA"/>
</dbReference>
<gene>
    <name evidence="1" type="ORF">MENTE1834_LOCUS703</name>
</gene>
<dbReference type="Proteomes" id="UP001497535">
    <property type="component" value="Unassembled WGS sequence"/>
</dbReference>
<comment type="caution">
    <text evidence="1">The sequence shown here is derived from an EMBL/GenBank/DDBJ whole genome shotgun (WGS) entry which is preliminary data.</text>
</comment>
<organism evidence="1 2">
    <name type="scientific">Meloidogyne enterolobii</name>
    <name type="common">Root-knot nematode worm</name>
    <name type="synonym">Meloidogyne mayaguensis</name>
    <dbReference type="NCBI Taxonomy" id="390850"/>
    <lineage>
        <taxon>Eukaryota</taxon>
        <taxon>Metazoa</taxon>
        <taxon>Ecdysozoa</taxon>
        <taxon>Nematoda</taxon>
        <taxon>Chromadorea</taxon>
        <taxon>Rhabditida</taxon>
        <taxon>Tylenchina</taxon>
        <taxon>Tylenchomorpha</taxon>
        <taxon>Tylenchoidea</taxon>
        <taxon>Meloidogynidae</taxon>
        <taxon>Meloidogyninae</taxon>
        <taxon>Meloidogyne</taxon>
    </lineage>
</organism>
<sequence>MPPLPVVPHQLTKIRSENRVLLVRFAFLFSVCAVFSNIISAGTNNWLNTSELLKYFVLPNRTVAESEEQNPPAYFKAKIISFSLTPFHCTKIDVFALDDPSDVTTAVECLYLLFLIETLNPFPLPKCRSIGEGHSQNIKLFNFIVSVRRCAPFIVAGCCMDSLGMLSVCICLSRKRPYKTLLFATVTNIFTGLVNFTCIIVYITSVSKEVGNKIYKASRIDDSLFHYSYGFSFIMLKISFLCTELTALFCVVVFMAKRDERAYNAYKIRSMLRNLHKTNEINKSSISNCSLPYDQILKENELYYKHARVNTLRRKSVCSQEFTQQPLQLIAACSTLLTVTTEGECSPKQQSMSNNLRMTDNSSNQVLSNGYF</sequence>
<protein>
    <submittedName>
        <fullName evidence="1">Uncharacterized protein</fullName>
    </submittedName>
</protein>
<keyword evidence="2" id="KW-1185">Reference proteome</keyword>
<proteinExistence type="predicted"/>
<accession>A0ACB0XL93</accession>
<evidence type="ECO:0000313" key="1">
    <source>
        <dbReference type="EMBL" id="CAK5007176.1"/>
    </source>
</evidence>
<name>A0ACB0XL93_MELEN</name>